<comment type="function">
    <text evidence="10">Transcription factor.</text>
</comment>
<evidence type="ECO:0000259" key="12">
    <source>
        <dbReference type="PROSITE" id="PS50071"/>
    </source>
</evidence>
<dbReference type="PROSITE" id="PS50071">
    <property type="entry name" value="HOMEOBOX_2"/>
    <property type="match status" value="1"/>
</dbReference>
<protein>
    <recommendedName>
        <fullName evidence="10">Homeobox-leucine zipper protein</fullName>
    </recommendedName>
    <alternativeName>
        <fullName evidence="10">HD-ZIP protein</fullName>
    </alternativeName>
    <alternativeName>
        <fullName evidence="10">Homeodomain transcription factor</fullName>
    </alternativeName>
</protein>
<keyword evidence="3 8" id="KW-0238">DNA-binding</keyword>
<dbReference type="Pfam" id="PF02183">
    <property type="entry name" value="HALZ"/>
    <property type="match status" value="1"/>
</dbReference>
<dbReference type="OrthoDB" id="6159439at2759"/>
<evidence type="ECO:0000256" key="7">
    <source>
        <dbReference type="ARBA" id="ARBA00025748"/>
    </source>
</evidence>
<dbReference type="PANTHER" id="PTHR24326">
    <property type="entry name" value="HOMEOBOX-LEUCINE ZIPPER PROTEIN"/>
    <property type="match status" value="1"/>
</dbReference>
<dbReference type="InterPro" id="IPR003106">
    <property type="entry name" value="Leu_zip_homeo"/>
</dbReference>
<dbReference type="InterPro" id="IPR000047">
    <property type="entry name" value="HTH_motif"/>
</dbReference>
<gene>
    <name evidence="13" type="ORF">GIB67_016555</name>
</gene>
<dbReference type="InterPro" id="IPR009057">
    <property type="entry name" value="Homeodomain-like_sf"/>
</dbReference>
<evidence type="ECO:0000256" key="10">
    <source>
        <dbReference type="RuleBase" id="RU369038"/>
    </source>
</evidence>
<evidence type="ECO:0000313" key="13">
    <source>
        <dbReference type="EMBL" id="KAF6169385.1"/>
    </source>
</evidence>
<dbReference type="EMBL" id="JACGCM010000665">
    <property type="protein sequence ID" value="KAF6169385.1"/>
    <property type="molecule type" value="Genomic_DNA"/>
</dbReference>
<comment type="subcellular location">
    <subcellularLocation>
        <location evidence="1 8 9">Nucleus</location>
    </subcellularLocation>
</comment>
<keyword evidence="11" id="KW-0175">Coiled coil</keyword>
<comment type="caution">
    <text evidence="13">The sequence shown here is derived from an EMBL/GenBank/DDBJ whole genome shotgun (WGS) entry which is preliminary data.</text>
</comment>
<dbReference type="GO" id="GO:0000981">
    <property type="term" value="F:DNA-binding transcription factor activity, RNA polymerase II-specific"/>
    <property type="evidence" value="ECO:0007669"/>
    <property type="project" value="UniProtKB-UniRule"/>
</dbReference>
<dbReference type="AlphaFoldDB" id="A0A7J7NQB9"/>
<evidence type="ECO:0000256" key="4">
    <source>
        <dbReference type="ARBA" id="ARBA00023155"/>
    </source>
</evidence>
<feature type="DNA-binding region" description="Homeobox" evidence="8">
    <location>
        <begin position="64"/>
        <end position="123"/>
    </location>
</feature>
<dbReference type="Proteomes" id="UP000541444">
    <property type="component" value="Unassembled WGS sequence"/>
</dbReference>
<dbReference type="InterPro" id="IPR001356">
    <property type="entry name" value="HD"/>
</dbReference>
<evidence type="ECO:0000313" key="14">
    <source>
        <dbReference type="Proteomes" id="UP000541444"/>
    </source>
</evidence>
<dbReference type="PROSITE" id="PS00027">
    <property type="entry name" value="HOMEOBOX_1"/>
    <property type="match status" value="1"/>
</dbReference>
<evidence type="ECO:0000256" key="3">
    <source>
        <dbReference type="ARBA" id="ARBA00023125"/>
    </source>
</evidence>
<dbReference type="FunFam" id="1.10.10.60:FF:000159">
    <property type="entry name" value="Homeobox-leucine zipper protein HAT5"/>
    <property type="match status" value="1"/>
</dbReference>
<keyword evidence="2 10" id="KW-0805">Transcription regulation</keyword>
<feature type="coiled-coil region" evidence="11">
    <location>
        <begin position="142"/>
        <end position="169"/>
    </location>
</feature>
<dbReference type="SMART" id="SM00389">
    <property type="entry name" value="HOX"/>
    <property type="match status" value="1"/>
</dbReference>
<evidence type="ECO:0000256" key="2">
    <source>
        <dbReference type="ARBA" id="ARBA00023015"/>
    </source>
</evidence>
<dbReference type="Pfam" id="PF00046">
    <property type="entry name" value="Homeodomain"/>
    <property type="match status" value="1"/>
</dbReference>
<dbReference type="SUPFAM" id="SSF46689">
    <property type="entry name" value="Homeodomain-like"/>
    <property type="match status" value="1"/>
</dbReference>
<dbReference type="InterPro" id="IPR045224">
    <property type="entry name" value="HDZip_class_I_plant"/>
</dbReference>
<evidence type="ECO:0000256" key="1">
    <source>
        <dbReference type="ARBA" id="ARBA00004123"/>
    </source>
</evidence>
<reference evidence="13 14" key="1">
    <citation type="journal article" date="2020" name="IScience">
        <title>Genome Sequencing of the Endangered Kingdonia uniflora (Circaeasteraceae, Ranunculales) Reveals Potential Mechanisms of Evolutionary Specialization.</title>
        <authorList>
            <person name="Sun Y."/>
            <person name="Deng T."/>
            <person name="Zhang A."/>
            <person name="Moore M.J."/>
            <person name="Landis J.B."/>
            <person name="Lin N."/>
            <person name="Zhang H."/>
            <person name="Zhang X."/>
            <person name="Huang J."/>
            <person name="Zhang X."/>
            <person name="Sun H."/>
            <person name="Wang H."/>
        </authorList>
    </citation>
    <scope>NUCLEOTIDE SEQUENCE [LARGE SCALE GENOMIC DNA]</scope>
    <source>
        <strain evidence="13">TB1705</strain>
        <tissue evidence="13">Leaf</tissue>
    </source>
</reference>
<keyword evidence="6 8" id="KW-0539">Nucleus</keyword>
<feature type="domain" description="Homeobox" evidence="12">
    <location>
        <begin position="62"/>
        <end position="122"/>
    </location>
</feature>
<organism evidence="13 14">
    <name type="scientific">Kingdonia uniflora</name>
    <dbReference type="NCBI Taxonomy" id="39325"/>
    <lineage>
        <taxon>Eukaryota</taxon>
        <taxon>Viridiplantae</taxon>
        <taxon>Streptophyta</taxon>
        <taxon>Embryophyta</taxon>
        <taxon>Tracheophyta</taxon>
        <taxon>Spermatophyta</taxon>
        <taxon>Magnoliopsida</taxon>
        <taxon>Ranunculales</taxon>
        <taxon>Circaeasteraceae</taxon>
        <taxon>Kingdonia</taxon>
    </lineage>
</organism>
<dbReference type="PANTHER" id="PTHR24326:SF497">
    <property type="entry name" value="HOMEOBOX-LEUCINE ZIPPER PROTEIN HAT5"/>
    <property type="match status" value="1"/>
</dbReference>
<keyword evidence="4 8" id="KW-0371">Homeobox</keyword>
<comment type="similarity">
    <text evidence="7 10">Belongs to the HD-ZIP homeobox family. Class I subfamily.</text>
</comment>
<evidence type="ECO:0000256" key="9">
    <source>
        <dbReference type="RuleBase" id="RU000682"/>
    </source>
</evidence>
<sequence length="296" mass="33985">MATTGGSNMFFDASCNGNMIFLGHRDPVFRGPRSFLSIDDMSRKRPFFSTHEELIEEEFYDEQLPEKKRRLTTEQVHQLEKSFETENKLEPDRKTELAKKLGLQPRQVAVWFQNRRARWKTKQLERDYDLLKASYDSLLSDYDDVVKENMKLKSEVVSLTEKLQAKEMNPKEGVAGPRHDQLLPHNDNPDVIEGPVKAEDRLSSDSIGSAIVDEEGLQLVDSGNSYFPGNDYSYCMDLIGNVQAKEKNDYPKMDLIQSEEDDCNDVKSGYFSNVFEAAENQNQDGDGESLGWWVWS</sequence>
<accession>A0A7J7NQB9</accession>
<dbReference type="GO" id="GO:0005634">
    <property type="term" value="C:nucleus"/>
    <property type="evidence" value="ECO:0007669"/>
    <property type="project" value="UniProtKB-SubCell"/>
</dbReference>
<evidence type="ECO:0000256" key="11">
    <source>
        <dbReference type="SAM" id="Coils"/>
    </source>
</evidence>
<dbReference type="InterPro" id="IPR017970">
    <property type="entry name" value="Homeobox_CS"/>
</dbReference>
<dbReference type="CDD" id="cd00086">
    <property type="entry name" value="homeodomain"/>
    <property type="match status" value="1"/>
</dbReference>
<dbReference type="GO" id="GO:0043565">
    <property type="term" value="F:sequence-specific DNA binding"/>
    <property type="evidence" value="ECO:0007669"/>
    <property type="project" value="InterPro"/>
</dbReference>
<evidence type="ECO:0000256" key="6">
    <source>
        <dbReference type="ARBA" id="ARBA00023242"/>
    </source>
</evidence>
<proteinExistence type="inferred from homology"/>
<keyword evidence="5 10" id="KW-0804">Transcription</keyword>
<dbReference type="Gene3D" id="1.10.10.60">
    <property type="entry name" value="Homeodomain-like"/>
    <property type="match status" value="1"/>
</dbReference>
<keyword evidence="14" id="KW-1185">Reference proteome</keyword>
<dbReference type="PRINTS" id="PR00031">
    <property type="entry name" value="HTHREPRESSR"/>
</dbReference>
<dbReference type="GO" id="GO:0045893">
    <property type="term" value="P:positive regulation of DNA-templated transcription"/>
    <property type="evidence" value="ECO:0007669"/>
    <property type="project" value="TreeGrafter"/>
</dbReference>
<dbReference type="GO" id="GO:0042802">
    <property type="term" value="F:identical protein binding"/>
    <property type="evidence" value="ECO:0007669"/>
    <property type="project" value="UniProtKB-ARBA"/>
</dbReference>
<evidence type="ECO:0000256" key="8">
    <source>
        <dbReference type="PROSITE-ProRule" id="PRU00108"/>
    </source>
</evidence>
<evidence type="ECO:0000256" key="5">
    <source>
        <dbReference type="ARBA" id="ARBA00023163"/>
    </source>
</evidence>
<name>A0A7J7NQB9_9MAGN</name>